<evidence type="ECO:0000256" key="3">
    <source>
        <dbReference type="ARBA" id="ARBA00022475"/>
    </source>
</evidence>
<feature type="transmembrane region" description="Helical" evidence="8">
    <location>
        <begin position="228"/>
        <end position="246"/>
    </location>
</feature>
<accession>A0ABX6BPI3</accession>
<feature type="region of interest" description="Disordered" evidence="7">
    <location>
        <begin position="308"/>
        <end position="331"/>
    </location>
</feature>
<feature type="transmembrane region" description="Helical" evidence="8">
    <location>
        <begin position="110"/>
        <end position="131"/>
    </location>
</feature>
<evidence type="ECO:0000256" key="8">
    <source>
        <dbReference type="SAM" id="Phobius"/>
    </source>
</evidence>
<dbReference type="Pfam" id="PF00892">
    <property type="entry name" value="EamA"/>
    <property type="match status" value="2"/>
</dbReference>
<evidence type="ECO:0000313" key="11">
    <source>
        <dbReference type="Proteomes" id="UP000326029"/>
    </source>
</evidence>
<proteinExistence type="inferred from homology"/>
<evidence type="ECO:0000256" key="2">
    <source>
        <dbReference type="ARBA" id="ARBA00007362"/>
    </source>
</evidence>
<feature type="transmembrane region" description="Helical" evidence="8">
    <location>
        <begin position="54"/>
        <end position="76"/>
    </location>
</feature>
<feature type="transmembrane region" description="Helical" evidence="8">
    <location>
        <begin position="258"/>
        <end position="276"/>
    </location>
</feature>
<protein>
    <submittedName>
        <fullName evidence="10">DMT family transporter</fullName>
    </submittedName>
</protein>
<evidence type="ECO:0000259" key="9">
    <source>
        <dbReference type="Pfam" id="PF00892"/>
    </source>
</evidence>
<feature type="transmembrane region" description="Helical" evidence="8">
    <location>
        <begin position="282"/>
        <end position="301"/>
    </location>
</feature>
<keyword evidence="3" id="KW-1003">Cell membrane</keyword>
<dbReference type="PANTHER" id="PTHR42920:SF5">
    <property type="entry name" value="EAMA DOMAIN-CONTAINING PROTEIN"/>
    <property type="match status" value="1"/>
</dbReference>
<gene>
    <name evidence="10" type="ORF">CP977_31235</name>
</gene>
<feature type="domain" description="EamA" evidence="9">
    <location>
        <begin position="25"/>
        <end position="154"/>
    </location>
</feature>
<evidence type="ECO:0000256" key="4">
    <source>
        <dbReference type="ARBA" id="ARBA00022692"/>
    </source>
</evidence>
<comment type="subcellular location">
    <subcellularLocation>
        <location evidence="1">Cell membrane</location>
        <topology evidence="1">Multi-pass membrane protein</topology>
    </subcellularLocation>
</comment>
<sequence>MATSTTDDPALLADGRAEKRHDRVALLAIFAIPLIWGIGFPLTHNAVAVVDPGLYAFARSLVATVALLPFALPVALRASRKAVLGGLVLGLFSALNIVSQSYALHYLSSASTAFCVTMCIVFIPFVSAALGQGWPSKVDLASVVVGVVGAFIVLGPDLDDISVGYLWGGLAAFAIAMTISIIGKLTSESESGQVDRLALGFFQVLFGTLALLYFPFQRDLAPLTETKVWIAIVFMGVMSTALAIYLQTRYQRRVGSARTSVIFNLDLVFASLFGLVNRESLSLSQIFGGAVIFLASMLESLRDMWTKARSKERPEPGPDPVAAAPRSDGTL</sequence>
<feature type="transmembrane region" description="Helical" evidence="8">
    <location>
        <begin position="138"/>
        <end position="158"/>
    </location>
</feature>
<dbReference type="RefSeq" id="WP_062759889.1">
    <property type="nucleotide sequence ID" value="NZ_CP023693.1"/>
</dbReference>
<keyword evidence="11" id="KW-1185">Reference proteome</keyword>
<feature type="domain" description="EamA" evidence="9">
    <location>
        <begin position="164"/>
        <end position="298"/>
    </location>
</feature>
<dbReference type="InterPro" id="IPR037185">
    <property type="entry name" value="EmrE-like"/>
</dbReference>
<evidence type="ECO:0000313" key="10">
    <source>
        <dbReference type="EMBL" id="QEV36096.1"/>
    </source>
</evidence>
<dbReference type="EMBL" id="CP023693">
    <property type="protein sequence ID" value="QEV36096.1"/>
    <property type="molecule type" value="Genomic_DNA"/>
</dbReference>
<feature type="transmembrane region" description="Helical" evidence="8">
    <location>
        <begin position="164"/>
        <end position="185"/>
    </location>
</feature>
<dbReference type="InterPro" id="IPR000620">
    <property type="entry name" value="EamA_dom"/>
</dbReference>
<name>A0ABX6BPI3_9ACTN</name>
<dbReference type="PANTHER" id="PTHR42920">
    <property type="entry name" value="OS03G0707200 PROTEIN-RELATED"/>
    <property type="match status" value="1"/>
</dbReference>
<feature type="transmembrane region" description="Helical" evidence="8">
    <location>
        <begin position="197"/>
        <end position="216"/>
    </location>
</feature>
<evidence type="ECO:0000256" key="1">
    <source>
        <dbReference type="ARBA" id="ARBA00004651"/>
    </source>
</evidence>
<keyword evidence="6 8" id="KW-0472">Membrane</keyword>
<keyword evidence="5 8" id="KW-1133">Transmembrane helix</keyword>
<dbReference type="SUPFAM" id="SSF103481">
    <property type="entry name" value="Multidrug resistance efflux transporter EmrE"/>
    <property type="match status" value="2"/>
</dbReference>
<reference evidence="10 11" key="1">
    <citation type="submission" date="2017-09" db="EMBL/GenBank/DDBJ databases">
        <authorList>
            <person name="Lee N."/>
            <person name="Cho B.-K."/>
        </authorList>
    </citation>
    <scope>NUCLEOTIDE SEQUENCE [LARGE SCALE GENOMIC DNA]</scope>
    <source>
        <strain evidence="10 11">ATCC 19740</strain>
    </source>
</reference>
<comment type="similarity">
    <text evidence="2">Belongs to the EamA transporter family.</text>
</comment>
<feature type="transmembrane region" description="Helical" evidence="8">
    <location>
        <begin position="24"/>
        <end position="42"/>
    </location>
</feature>
<organism evidence="10 11">
    <name type="scientific">Streptomyces cinereoruber</name>
    <dbReference type="NCBI Taxonomy" id="67260"/>
    <lineage>
        <taxon>Bacteria</taxon>
        <taxon>Bacillati</taxon>
        <taxon>Actinomycetota</taxon>
        <taxon>Actinomycetes</taxon>
        <taxon>Kitasatosporales</taxon>
        <taxon>Streptomycetaceae</taxon>
        <taxon>Streptomyces</taxon>
    </lineage>
</organism>
<evidence type="ECO:0000256" key="7">
    <source>
        <dbReference type="SAM" id="MobiDB-lite"/>
    </source>
</evidence>
<feature type="transmembrane region" description="Helical" evidence="8">
    <location>
        <begin position="83"/>
        <end position="104"/>
    </location>
</feature>
<evidence type="ECO:0000256" key="5">
    <source>
        <dbReference type="ARBA" id="ARBA00022989"/>
    </source>
</evidence>
<evidence type="ECO:0000256" key="6">
    <source>
        <dbReference type="ARBA" id="ARBA00023136"/>
    </source>
</evidence>
<dbReference type="GeneID" id="95458238"/>
<keyword evidence="4 8" id="KW-0812">Transmembrane</keyword>
<dbReference type="InterPro" id="IPR051258">
    <property type="entry name" value="Diverse_Substrate_Transporter"/>
</dbReference>
<dbReference type="Proteomes" id="UP000326029">
    <property type="component" value="Chromosome"/>
</dbReference>